<name>A0AAE1MMT4_9FABA</name>
<comment type="caution">
    <text evidence="3">The sequence shown here is derived from an EMBL/GenBank/DDBJ whole genome shotgun (WGS) entry which is preliminary data.</text>
</comment>
<sequence length="155" mass="17327">MTMLSKDPAIKIPVSFDKGLQYAKSNSHYTKSESVRSILEPLADLGVSEAELCVIGNVCPQTSEEVFALIPSLMRPKVLTVEDKLMVLECRDLERRIVEAEMELTLAKSQGYLKGHPQQSGHKRLLAVIGVYIGFGSHLQRKKFRGSWRCPEVTP</sequence>
<protein>
    <submittedName>
        <fullName evidence="3">Uncharacterized protein</fullName>
    </submittedName>
</protein>
<proteinExistence type="predicted"/>
<evidence type="ECO:0000313" key="4">
    <source>
        <dbReference type="Proteomes" id="UP001293593"/>
    </source>
</evidence>
<evidence type="ECO:0000313" key="3">
    <source>
        <dbReference type="EMBL" id="KAK4267383.1"/>
    </source>
</evidence>
<gene>
    <name evidence="3" type="ORF">QN277_024170</name>
</gene>
<accession>A0AAE1MMT4</accession>
<dbReference type="GO" id="GO:0000166">
    <property type="term" value="F:nucleotide binding"/>
    <property type="evidence" value="ECO:0007669"/>
    <property type="project" value="InterPro"/>
</dbReference>
<organism evidence="3 4">
    <name type="scientific">Acacia crassicarpa</name>
    <name type="common">northern wattle</name>
    <dbReference type="NCBI Taxonomy" id="499986"/>
    <lineage>
        <taxon>Eukaryota</taxon>
        <taxon>Viridiplantae</taxon>
        <taxon>Streptophyta</taxon>
        <taxon>Embryophyta</taxon>
        <taxon>Tracheophyta</taxon>
        <taxon>Spermatophyta</taxon>
        <taxon>Magnoliopsida</taxon>
        <taxon>eudicotyledons</taxon>
        <taxon>Gunneridae</taxon>
        <taxon>Pentapetalae</taxon>
        <taxon>rosids</taxon>
        <taxon>fabids</taxon>
        <taxon>Fabales</taxon>
        <taxon>Fabaceae</taxon>
        <taxon>Caesalpinioideae</taxon>
        <taxon>mimosoid clade</taxon>
        <taxon>Acacieae</taxon>
        <taxon>Acacia</taxon>
    </lineage>
</organism>
<comment type="subcellular location">
    <subcellularLocation>
        <location evidence="1">Nucleus</location>
    </subcellularLocation>
</comment>
<reference evidence="3" key="1">
    <citation type="submission" date="2023-10" db="EMBL/GenBank/DDBJ databases">
        <title>Chromosome-level genome of the transformable northern wattle, Acacia crassicarpa.</title>
        <authorList>
            <person name="Massaro I."/>
            <person name="Sinha N.R."/>
            <person name="Poethig S."/>
            <person name="Leichty A.R."/>
        </authorList>
    </citation>
    <scope>NUCLEOTIDE SEQUENCE</scope>
    <source>
        <strain evidence="3">Acra3RX</strain>
        <tissue evidence="3">Leaf</tissue>
    </source>
</reference>
<dbReference type="Proteomes" id="UP001293593">
    <property type="component" value="Unassembled WGS sequence"/>
</dbReference>
<dbReference type="Gene3D" id="1.20.1250.40">
    <property type="match status" value="1"/>
</dbReference>
<dbReference type="AlphaFoldDB" id="A0AAE1MMT4"/>
<dbReference type="InterPro" id="IPR038324">
    <property type="entry name" value="Rpb4/RPC9_sf"/>
</dbReference>
<evidence type="ECO:0000256" key="1">
    <source>
        <dbReference type="ARBA" id="ARBA00004123"/>
    </source>
</evidence>
<dbReference type="GO" id="GO:0006352">
    <property type="term" value="P:DNA-templated transcription initiation"/>
    <property type="evidence" value="ECO:0007669"/>
    <property type="project" value="InterPro"/>
</dbReference>
<keyword evidence="2" id="KW-0539">Nucleus</keyword>
<dbReference type="InterPro" id="IPR045222">
    <property type="entry name" value="Rpb4-like"/>
</dbReference>
<dbReference type="InterPro" id="IPR010997">
    <property type="entry name" value="HRDC-like_sf"/>
</dbReference>
<dbReference type="SUPFAM" id="SSF47819">
    <property type="entry name" value="HRDC-like"/>
    <property type="match status" value="1"/>
</dbReference>
<dbReference type="InterPro" id="IPR005574">
    <property type="entry name" value="Rpb4/RPC9"/>
</dbReference>
<evidence type="ECO:0000256" key="2">
    <source>
        <dbReference type="ARBA" id="ARBA00023242"/>
    </source>
</evidence>
<dbReference type="GO" id="GO:0005634">
    <property type="term" value="C:nucleus"/>
    <property type="evidence" value="ECO:0007669"/>
    <property type="project" value="UniProtKB-SubCell"/>
</dbReference>
<keyword evidence="4" id="KW-1185">Reference proteome</keyword>
<dbReference type="Pfam" id="PF03874">
    <property type="entry name" value="RNA_pol_Rpb4"/>
    <property type="match status" value="1"/>
</dbReference>
<dbReference type="EMBL" id="JAWXYG010000007">
    <property type="protein sequence ID" value="KAK4267383.1"/>
    <property type="molecule type" value="Genomic_DNA"/>
</dbReference>
<dbReference type="GO" id="GO:0030880">
    <property type="term" value="C:RNA polymerase complex"/>
    <property type="evidence" value="ECO:0007669"/>
    <property type="project" value="InterPro"/>
</dbReference>
<dbReference type="PANTHER" id="PTHR21297">
    <property type="entry name" value="DNA-DIRECTED RNA POLYMERASE II"/>
    <property type="match status" value="1"/>
</dbReference>